<name>A0A382WJR5_9ZZZZ</name>
<evidence type="ECO:0000313" key="1">
    <source>
        <dbReference type="EMBL" id="SVD58565.1"/>
    </source>
</evidence>
<reference evidence="1" key="1">
    <citation type="submission" date="2018-05" db="EMBL/GenBank/DDBJ databases">
        <authorList>
            <person name="Lanie J.A."/>
            <person name="Ng W.-L."/>
            <person name="Kazmierczak K.M."/>
            <person name="Andrzejewski T.M."/>
            <person name="Davidsen T.M."/>
            <person name="Wayne K.J."/>
            <person name="Tettelin H."/>
            <person name="Glass J.I."/>
            <person name="Rusch D."/>
            <person name="Podicherti R."/>
            <person name="Tsui H.-C.T."/>
            <person name="Winkler M.E."/>
        </authorList>
    </citation>
    <scope>NUCLEOTIDE SEQUENCE</scope>
</reference>
<sequence length="62" mass="7262">MKKYKLITVSQIFTQKGLVERANKQLNEYAEQGWEVVEMRKGWSGLFFSTLYILFVNIGDTN</sequence>
<dbReference type="InterPro" id="IPR025234">
    <property type="entry name" value="YjzH-like"/>
</dbReference>
<organism evidence="1">
    <name type="scientific">marine metagenome</name>
    <dbReference type="NCBI Taxonomy" id="408172"/>
    <lineage>
        <taxon>unclassified sequences</taxon>
        <taxon>metagenomes</taxon>
        <taxon>ecological metagenomes</taxon>
    </lineage>
</organism>
<evidence type="ECO:0008006" key="2">
    <source>
        <dbReference type="Google" id="ProtNLM"/>
    </source>
</evidence>
<proteinExistence type="predicted"/>
<accession>A0A382WJR5</accession>
<gene>
    <name evidence="1" type="ORF">METZ01_LOCUS411419</name>
</gene>
<protein>
    <recommendedName>
        <fullName evidence="2">DUF4177 domain-containing protein</fullName>
    </recommendedName>
</protein>
<dbReference type="EMBL" id="UINC01160107">
    <property type="protein sequence ID" value="SVD58565.1"/>
    <property type="molecule type" value="Genomic_DNA"/>
</dbReference>
<dbReference type="AlphaFoldDB" id="A0A382WJR5"/>
<dbReference type="Pfam" id="PF13783">
    <property type="entry name" value="DUF4177"/>
    <property type="match status" value="1"/>
</dbReference>